<dbReference type="AlphaFoldDB" id="A0A1H7G248"/>
<reference evidence="3" key="1">
    <citation type="submission" date="2016-10" db="EMBL/GenBank/DDBJ databases">
        <authorList>
            <person name="Varghese N."/>
        </authorList>
    </citation>
    <scope>NUCLEOTIDE SEQUENCE [LARGE SCALE GENOMIC DNA]</scope>
    <source>
        <strain evidence="3">ACV-9</strain>
    </source>
</reference>
<dbReference type="PANTHER" id="PTHR37826:SF2">
    <property type="entry name" value="ZINC-RIBBON DOMAIN-CONTAINING PROTEIN"/>
    <property type="match status" value="1"/>
</dbReference>
<dbReference type="InterPro" id="IPR033880">
    <property type="entry name" value="SPFH_YdjI"/>
</dbReference>
<dbReference type="Pfam" id="PF13421">
    <property type="entry name" value="Band_7_1"/>
    <property type="match status" value="1"/>
</dbReference>
<evidence type="ECO:0000313" key="2">
    <source>
        <dbReference type="EMBL" id="SEK32259.1"/>
    </source>
</evidence>
<feature type="domain" description="SPFH" evidence="1">
    <location>
        <begin position="55"/>
        <end position="273"/>
    </location>
</feature>
<accession>A0A1H7G248</accession>
<evidence type="ECO:0000313" key="3">
    <source>
        <dbReference type="Proteomes" id="UP000182321"/>
    </source>
</evidence>
<sequence length="393" mass="41727">MGLIQAVKGSVSGELANQWKELFVSDSMSSDVLVKRAVHKMTGRGTNTQGDVDVVSHGSAIIVNEGQCALLVDSGRIIDVAAEAGAYEWEDNGSASIFAGDFIDVFKEFGRRFTFAGEKPVQQRVYFVNTKDIVGLKFGTPSPIPFRILDNNIGLDLDTTLKLNGNYSMRVSDPTQLYVNLAGNVKNEYTVDDIQDQLRATFIQALQPALGKLTALGVRPSGIPAYTKEISEAMSDELDQEWTDKYGLAITSVQILTTVIPDKDADLLRELQKSGALRSQAMAGATLVQAQAEAMKTAAGNANGAAMGFFGMNMAMQAGGANAADLLNAGAAGMAAGQQFAGQPGQPVQPQMGQPQAAPVQDAAAAQPGRWFCPNCGNENYGNFCVNCGTKRP</sequence>
<dbReference type="Proteomes" id="UP000182321">
    <property type="component" value="Unassembled WGS sequence"/>
</dbReference>
<dbReference type="SUPFAM" id="SSF117892">
    <property type="entry name" value="Band 7/SPFH domain"/>
    <property type="match status" value="1"/>
</dbReference>
<gene>
    <name evidence="2" type="ORF">SAMN02910377_00587</name>
</gene>
<name>A0A1H7G248_9FIRM</name>
<keyword evidence="3" id="KW-1185">Reference proteome</keyword>
<proteinExistence type="predicted"/>
<dbReference type="InterPro" id="IPR036013">
    <property type="entry name" value="Band_7/SPFH_dom_sf"/>
</dbReference>
<dbReference type="RefSeq" id="WP_074789022.1">
    <property type="nucleotide sequence ID" value="NZ_FNZX01000004.1"/>
</dbReference>
<keyword evidence="2" id="KW-0378">Hydrolase</keyword>
<keyword evidence="2" id="KW-0645">Protease</keyword>
<evidence type="ECO:0000259" key="1">
    <source>
        <dbReference type="Pfam" id="PF13421"/>
    </source>
</evidence>
<dbReference type="EMBL" id="FNZX01000004">
    <property type="protein sequence ID" value="SEK32259.1"/>
    <property type="molecule type" value="Genomic_DNA"/>
</dbReference>
<organism evidence="2 3">
    <name type="scientific">Pseudobutyrivibrio ruminis</name>
    <dbReference type="NCBI Taxonomy" id="46206"/>
    <lineage>
        <taxon>Bacteria</taxon>
        <taxon>Bacillati</taxon>
        <taxon>Bacillota</taxon>
        <taxon>Clostridia</taxon>
        <taxon>Lachnospirales</taxon>
        <taxon>Lachnospiraceae</taxon>
        <taxon>Pseudobutyrivibrio</taxon>
    </lineage>
</organism>
<dbReference type="CDD" id="cd03408">
    <property type="entry name" value="SPFH_like_u1"/>
    <property type="match status" value="1"/>
</dbReference>
<dbReference type="GO" id="GO:0006508">
    <property type="term" value="P:proteolysis"/>
    <property type="evidence" value="ECO:0007669"/>
    <property type="project" value="UniProtKB-KW"/>
</dbReference>
<protein>
    <submittedName>
        <fullName evidence="2">Membrane protease subunit, stomatin/prohibitin family, contains C-terminal Zn-ribbon domain</fullName>
    </submittedName>
</protein>
<dbReference type="GO" id="GO:0008233">
    <property type="term" value="F:peptidase activity"/>
    <property type="evidence" value="ECO:0007669"/>
    <property type="project" value="UniProtKB-KW"/>
</dbReference>
<dbReference type="PANTHER" id="PTHR37826">
    <property type="entry name" value="FLOTILLIN BAND_7_5 DOMAIN PROTEIN"/>
    <property type="match status" value="1"/>
</dbReference>